<keyword evidence="8 9" id="KW-0472">Membrane</keyword>
<feature type="transmembrane region" description="Helical" evidence="9">
    <location>
        <begin position="75"/>
        <end position="99"/>
    </location>
</feature>
<evidence type="ECO:0000259" key="10">
    <source>
        <dbReference type="PROSITE" id="PS50893"/>
    </source>
</evidence>
<dbReference type="OrthoDB" id="9806127at2"/>
<evidence type="ECO:0000259" key="11">
    <source>
        <dbReference type="PROSITE" id="PS50929"/>
    </source>
</evidence>
<evidence type="ECO:0000256" key="8">
    <source>
        <dbReference type="ARBA" id="ARBA00023136"/>
    </source>
</evidence>
<evidence type="ECO:0000256" key="3">
    <source>
        <dbReference type="ARBA" id="ARBA00022475"/>
    </source>
</evidence>
<dbReference type="InterPro" id="IPR003593">
    <property type="entry name" value="AAA+_ATPase"/>
</dbReference>
<organism evidence="12 13">
    <name type="scientific">Franzmannia pantelleriensis</name>
    <dbReference type="NCBI Taxonomy" id="48727"/>
    <lineage>
        <taxon>Bacteria</taxon>
        <taxon>Pseudomonadati</taxon>
        <taxon>Pseudomonadota</taxon>
        <taxon>Gammaproteobacteria</taxon>
        <taxon>Oceanospirillales</taxon>
        <taxon>Halomonadaceae</taxon>
        <taxon>Franzmannia</taxon>
    </lineage>
</organism>
<evidence type="ECO:0000256" key="4">
    <source>
        <dbReference type="ARBA" id="ARBA00022692"/>
    </source>
</evidence>
<dbReference type="SUPFAM" id="SSF90123">
    <property type="entry name" value="ABC transporter transmembrane region"/>
    <property type="match status" value="1"/>
</dbReference>
<protein>
    <submittedName>
        <fullName evidence="12">HlyD family secretion protein</fullName>
    </submittedName>
</protein>
<dbReference type="AlphaFoldDB" id="A0A1G9ERN0"/>
<evidence type="ECO:0000256" key="5">
    <source>
        <dbReference type="ARBA" id="ARBA00022741"/>
    </source>
</evidence>
<dbReference type="Pfam" id="PF00005">
    <property type="entry name" value="ABC_tran"/>
    <property type="match status" value="1"/>
</dbReference>
<feature type="domain" description="ABC transmembrane type-1" evidence="11">
    <location>
        <begin position="59"/>
        <end position="299"/>
    </location>
</feature>
<dbReference type="GO" id="GO:0034040">
    <property type="term" value="F:ATPase-coupled lipid transmembrane transporter activity"/>
    <property type="evidence" value="ECO:0007669"/>
    <property type="project" value="TreeGrafter"/>
</dbReference>
<dbReference type="FunFam" id="3.40.50.300:FF:000221">
    <property type="entry name" value="Multidrug ABC transporter ATP-binding protein"/>
    <property type="match status" value="1"/>
</dbReference>
<dbReference type="Gene3D" id="1.20.1560.10">
    <property type="entry name" value="ABC transporter type 1, transmembrane domain"/>
    <property type="match status" value="1"/>
</dbReference>
<accession>A0A1G9ERN0</accession>
<feature type="transmembrane region" description="Helical" evidence="9">
    <location>
        <begin position="266"/>
        <end position="284"/>
    </location>
</feature>
<dbReference type="SMART" id="SM00382">
    <property type="entry name" value="AAA"/>
    <property type="match status" value="1"/>
</dbReference>
<dbReference type="Gene3D" id="3.40.50.300">
    <property type="entry name" value="P-loop containing nucleotide triphosphate hydrolases"/>
    <property type="match status" value="1"/>
</dbReference>
<evidence type="ECO:0000256" key="2">
    <source>
        <dbReference type="ARBA" id="ARBA00022448"/>
    </source>
</evidence>
<name>A0A1G9ERN0_9GAMM</name>
<keyword evidence="3" id="KW-1003">Cell membrane</keyword>
<dbReference type="InterPro" id="IPR036640">
    <property type="entry name" value="ABC1_TM_sf"/>
</dbReference>
<gene>
    <name evidence="12" type="ORF">SAMN05192555_101201</name>
</gene>
<evidence type="ECO:0000313" key="13">
    <source>
        <dbReference type="Proteomes" id="UP000199107"/>
    </source>
</evidence>
<dbReference type="PROSITE" id="PS00211">
    <property type="entry name" value="ABC_TRANSPORTER_1"/>
    <property type="match status" value="1"/>
</dbReference>
<dbReference type="PANTHER" id="PTHR24221">
    <property type="entry name" value="ATP-BINDING CASSETTE SUB-FAMILY B"/>
    <property type="match status" value="1"/>
</dbReference>
<keyword evidence="6" id="KW-0067">ATP-binding</keyword>
<dbReference type="SUPFAM" id="SSF52540">
    <property type="entry name" value="P-loop containing nucleoside triphosphate hydrolases"/>
    <property type="match status" value="1"/>
</dbReference>
<feature type="transmembrane region" description="Helical" evidence="9">
    <location>
        <begin position="155"/>
        <end position="172"/>
    </location>
</feature>
<comment type="subcellular location">
    <subcellularLocation>
        <location evidence="1">Cell membrane</location>
        <topology evidence="1">Multi-pass membrane protein</topology>
    </subcellularLocation>
</comment>
<dbReference type="GO" id="GO:0140359">
    <property type="term" value="F:ABC-type transporter activity"/>
    <property type="evidence" value="ECO:0007669"/>
    <property type="project" value="InterPro"/>
</dbReference>
<feature type="transmembrane region" description="Helical" evidence="9">
    <location>
        <begin position="21"/>
        <end position="46"/>
    </location>
</feature>
<dbReference type="STRING" id="48727.SAMN05192555_101201"/>
<dbReference type="PROSITE" id="PS50893">
    <property type="entry name" value="ABC_TRANSPORTER_2"/>
    <property type="match status" value="1"/>
</dbReference>
<reference evidence="13" key="1">
    <citation type="submission" date="2016-10" db="EMBL/GenBank/DDBJ databases">
        <authorList>
            <person name="Varghese N."/>
            <person name="Submissions S."/>
        </authorList>
    </citation>
    <scope>NUCLEOTIDE SEQUENCE [LARGE SCALE GENOMIC DNA]</scope>
    <source>
        <strain evidence="13">AAP</strain>
    </source>
</reference>
<dbReference type="PANTHER" id="PTHR24221:SF654">
    <property type="entry name" value="ATP-BINDING CASSETTE SUB-FAMILY B MEMBER 6"/>
    <property type="match status" value="1"/>
</dbReference>
<dbReference type="RefSeq" id="WP_089656650.1">
    <property type="nucleotide sequence ID" value="NZ_FNGH01000001.1"/>
</dbReference>
<proteinExistence type="predicted"/>
<dbReference type="InterPro" id="IPR027417">
    <property type="entry name" value="P-loop_NTPase"/>
</dbReference>
<keyword evidence="7 9" id="KW-1133">Transmembrane helix</keyword>
<evidence type="ECO:0000256" key="6">
    <source>
        <dbReference type="ARBA" id="ARBA00022840"/>
    </source>
</evidence>
<keyword evidence="2" id="KW-0813">Transport</keyword>
<dbReference type="GO" id="GO:0005524">
    <property type="term" value="F:ATP binding"/>
    <property type="evidence" value="ECO:0007669"/>
    <property type="project" value="UniProtKB-KW"/>
</dbReference>
<dbReference type="InterPro" id="IPR011527">
    <property type="entry name" value="ABC1_TM_dom"/>
</dbReference>
<dbReference type="GO" id="GO:0005886">
    <property type="term" value="C:plasma membrane"/>
    <property type="evidence" value="ECO:0007669"/>
    <property type="project" value="UniProtKB-SubCell"/>
</dbReference>
<keyword evidence="13" id="KW-1185">Reference proteome</keyword>
<dbReference type="InterPro" id="IPR039421">
    <property type="entry name" value="Type_1_exporter"/>
</dbReference>
<evidence type="ECO:0000256" key="7">
    <source>
        <dbReference type="ARBA" id="ARBA00022989"/>
    </source>
</evidence>
<evidence type="ECO:0000313" key="12">
    <source>
        <dbReference type="EMBL" id="SDK78665.1"/>
    </source>
</evidence>
<dbReference type="PROSITE" id="PS50929">
    <property type="entry name" value="ABC_TM1F"/>
    <property type="match status" value="1"/>
</dbReference>
<sequence>MLKNILELYRLLTGEQRRRLLRLQGLVVLMACLEIIGVMSIGPFMAMVGDMGRLEGEGIIATLYGASGLATPEAFLFWTGVAVLSCLFLAAMVSIYTVWRLSLFGSYIGAELSNRLYRYYMHQCWLYHSSGSSNHLTNKIAHECQRVTGGIINPILQLNARVVMALLMVMAIFLYNPWVASIGIAIFTLSYLLLYRTVRQRLKSNGTTISQAEAMRYKLMAEGFGGIKDVLLLGRQSIFVEHFTEQSRRFAWAQGTNQVMTRVPRYLMELVAFGSVIFLVLYLLKSHQNNLGSILPVLSVYALAGFKLLPACQEIYSSISNIRSNLAAFESIRDDLTASSEDPQSYSRMPHIDLRRLTPRESVVLQDIVFHYPGKTEPALKGLTMTIPARQTIGLVGTSGSGKSTAIDLLLGLVDPDKGELLIDGQPLKSDQKRQWQNTLGLVPQFIFLSDATIRDNIAYGLPPERVDDHKVRCAASMAHLDELLEQLPAGLDTRVGERGVQLSGGQRQRIGIARALYHDADILVLDEATSALDGITEKLIMDAINDFSGEKTMVIIAHRLATVRQCDCIYLMEQGRVVDQGSYEELTSRNQMFQRMVQHA</sequence>
<feature type="transmembrane region" description="Helical" evidence="9">
    <location>
        <begin position="178"/>
        <end position="195"/>
    </location>
</feature>
<evidence type="ECO:0000256" key="1">
    <source>
        <dbReference type="ARBA" id="ARBA00004651"/>
    </source>
</evidence>
<feature type="domain" description="ABC transporter" evidence="10">
    <location>
        <begin position="363"/>
        <end position="600"/>
    </location>
</feature>
<evidence type="ECO:0000256" key="9">
    <source>
        <dbReference type="SAM" id="Phobius"/>
    </source>
</evidence>
<keyword evidence="5" id="KW-0547">Nucleotide-binding</keyword>
<keyword evidence="4 9" id="KW-0812">Transmembrane</keyword>
<dbReference type="Proteomes" id="UP000199107">
    <property type="component" value="Unassembled WGS sequence"/>
</dbReference>
<dbReference type="EMBL" id="FNGH01000001">
    <property type="protein sequence ID" value="SDK78665.1"/>
    <property type="molecule type" value="Genomic_DNA"/>
</dbReference>
<dbReference type="InterPro" id="IPR017871">
    <property type="entry name" value="ABC_transporter-like_CS"/>
</dbReference>
<dbReference type="InterPro" id="IPR003439">
    <property type="entry name" value="ABC_transporter-like_ATP-bd"/>
</dbReference>
<dbReference type="Pfam" id="PF00664">
    <property type="entry name" value="ABC_membrane"/>
    <property type="match status" value="1"/>
</dbReference>
<dbReference type="GO" id="GO:0016887">
    <property type="term" value="F:ATP hydrolysis activity"/>
    <property type="evidence" value="ECO:0007669"/>
    <property type="project" value="InterPro"/>
</dbReference>